<dbReference type="AlphaFoldDB" id="A0A4R5QMI5"/>
<sequence length="340" mass="35419">MLHVSRPALGPDGGPIAILDAELDLEQMAATLQRAPLPPGAALLVADRNGNVLAALPDRSLVGKPLPAGLAPSLTSGIPGVTEPRWAGALRVTGYQPVNMAPGEGLFVAVGLDRDLALAEARRRARVALPGSTLAALAALGLALWFAVRFIRRPVARLAGAAACWEAGDLSARAGLTDRSELGRLAAACDAMAAAGQAREAELRRGIARSEVAGARFRALFEAAPIAVMLVDPKTLALVAFKDLACDLPGHARAECAGLHLPDIDKVHSEAAFRPLAAPRLPGRGTLETRFRTRSGALRDMLVILKQVELGDQKLLYAASIDVTGRGAKPRCGNAFCCAS</sequence>
<dbReference type="Proteomes" id="UP000295096">
    <property type="component" value="Unassembled WGS sequence"/>
</dbReference>
<accession>A0A4R5QMI5</accession>
<reference evidence="3 4" key="1">
    <citation type="journal article" date="2016" name="J. Microbiol.">
        <title>Dankookia rubra gen. nov., sp. nov., an alphaproteobacterium isolated from sediment of a shallow stream.</title>
        <authorList>
            <person name="Kim W.H."/>
            <person name="Kim D.H."/>
            <person name="Kang K."/>
            <person name="Ahn T.Y."/>
        </authorList>
    </citation>
    <scope>NUCLEOTIDE SEQUENCE [LARGE SCALE GENOMIC DNA]</scope>
    <source>
        <strain evidence="3 4">JCM30602</strain>
    </source>
</reference>
<dbReference type="GO" id="GO:0016020">
    <property type="term" value="C:membrane"/>
    <property type="evidence" value="ECO:0007669"/>
    <property type="project" value="InterPro"/>
</dbReference>
<dbReference type="RefSeq" id="WP_133286883.1">
    <property type="nucleotide sequence ID" value="NZ_SMSJ01000002.1"/>
</dbReference>
<keyword evidence="4" id="KW-1185">Reference proteome</keyword>
<dbReference type="EMBL" id="SMSJ01000002">
    <property type="protein sequence ID" value="TDH64118.1"/>
    <property type="molecule type" value="Genomic_DNA"/>
</dbReference>
<dbReference type="GO" id="GO:0007165">
    <property type="term" value="P:signal transduction"/>
    <property type="evidence" value="ECO:0007669"/>
    <property type="project" value="InterPro"/>
</dbReference>
<dbReference type="PROSITE" id="PS50885">
    <property type="entry name" value="HAMP"/>
    <property type="match status" value="1"/>
</dbReference>
<dbReference type="InterPro" id="IPR000014">
    <property type="entry name" value="PAS"/>
</dbReference>
<organism evidence="3 4">
    <name type="scientific">Dankookia rubra</name>
    <dbReference type="NCBI Taxonomy" id="1442381"/>
    <lineage>
        <taxon>Bacteria</taxon>
        <taxon>Pseudomonadati</taxon>
        <taxon>Pseudomonadota</taxon>
        <taxon>Alphaproteobacteria</taxon>
        <taxon>Acetobacterales</taxon>
        <taxon>Roseomonadaceae</taxon>
        <taxon>Dankookia</taxon>
    </lineage>
</organism>
<evidence type="ECO:0000313" key="4">
    <source>
        <dbReference type="Proteomes" id="UP000295096"/>
    </source>
</evidence>
<name>A0A4R5QMI5_9PROT</name>
<proteinExistence type="predicted"/>
<dbReference type="SUPFAM" id="SSF55785">
    <property type="entry name" value="PYP-like sensor domain (PAS domain)"/>
    <property type="match status" value="1"/>
</dbReference>
<dbReference type="SMART" id="SM00304">
    <property type="entry name" value="HAMP"/>
    <property type="match status" value="1"/>
</dbReference>
<dbReference type="OrthoDB" id="341208at2"/>
<dbReference type="NCBIfam" id="TIGR00229">
    <property type="entry name" value="sensory_box"/>
    <property type="match status" value="1"/>
</dbReference>
<dbReference type="InterPro" id="IPR003660">
    <property type="entry name" value="HAMP_dom"/>
</dbReference>
<dbReference type="Gene3D" id="3.30.450.20">
    <property type="entry name" value="PAS domain"/>
    <property type="match status" value="1"/>
</dbReference>
<protein>
    <submittedName>
        <fullName evidence="3">HAMP domain-containing protein</fullName>
    </submittedName>
</protein>
<dbReference type="CDD" id="cd06225">
    <property type="entry name" value="HAMP"/>
    <property type="match status" value="1"/>
</dbReference>
<keyword evidence="1" id="KW-0472">Membrane</keyword>
<evidence type="ECO:0000259" key="2">
    <source>
        <dbReference type="PROSITE" id="PS50885"/>
    </source>
</evidence>
<dbReference type="SUPFAM" id="SSF158472">
    <property type="entry name" value="HAMP domain-like"/>
    <property type="match status" value="1"/>
</dbReference>
<feature type="domain" description="HAMP" evidence="2">
    <location>
        <begin position="149"/>
        <end position="201"/>
    </location>
</feature>
<evidence type="ECO:0000313" key="3">
    <source>
        <dbReference type="EMBL" id="TDH64118.1"/>
    </source>
</evidence>
<dbReference type="Gene3D" id="6.10.340.10">
    <property type="match status" value="1"/>
</dbReference>
<comment type="caution">
    <text evidence="3">The sequence shown here is derived from an EMBL/GenBank/DDBJ whole genome shotgun (WGS) entry which is preliminary data.</text>
</comment>
<dbReference type="InterPro" id="IPR035965">
    <property type="entry name" value="PAS-like_dom_sf"/>
</dbReference>
<feature type="transmembrane region" description="Helical" evidence="1">
    <location>
        <begin position="127"/>
        <end position="148"/>
    </location>
</feature>
<keyword evidence="1" id="KW-1133">Transmembrane helix</keyword>
<keyword evidence="1" id="KW-0812">Transmembrane</keyword>
<gene>
    <name evidence="3" type="ORF">E2C06_01855</name>
</gene>
<evidence type="ECO:0000256" key="1">
    <source>
        <dbReference type="SAM" id="Phobius"/>
    </source>
</evidence>